<keyword evidence="4" id="KW-1185">Reference proteome</keyword>
<comment type="caution">
    <text evidence="3">The sequence shown here is derived from an EMBL/GenBank/DDBJ whole genome shotgun (WGS) entry which is preliminary data.</text>
</comment>
<dbReference type="SUPFAM" id="SSF51735">
    <property type="entry name" value="NAD(P)-binding Rossmann-fold domains"/>
    <property type="match status" value="1"/>
</dbReference>
<dbReference type="Proteomes" id="UP001265746">
    <property type="component" value="Unassembled WGS sequence"/>
</dbReference>
<name>A0AAD9SP13_PHOAM</name>
<dbReference type="PANTHER" id="PTHR43008">
    <property type="entry name" value="BENZIL REDUCTASE"/>
    <property type="match status" value="1"/>
</dbReference>
<organism evidence="3 4">
    <name type="scientific">Phomopsis amygdali</name>
    <name type="common">Fusicoccum amygdali</name>
    <dbReference type="NCBI Taxonomy" id="1214568"/>
    <lineage>
        <taxon>Eukaryota</taxon>
        <taxon>Fungi</taxon>
        <taxon>Dikarya</taxon>
        <taxon>Ascomycota</taxon>
        <taxon>Pezizomycotina</taxon>
        <taxon>Sordariomycetes</taxon>
        <taxon>Sordariomycetidae</taxon>
        <taxon>Diaporthales</taxon>
        <taxon>Diaporthaceae</taxon>
        <taxon>Diaporthe</taxon>
    </lineage>
</organism>
<keyword evidence="2" id="KW-0560">Oxidoreductase</keyword>
<protein>
    <recommendedName>
        <fullName evidence="5">NAD(P)-binding protein</fullName>
    </recommendedName>
</protein>
<dbReference type="EMBL" id="JAUJFL010000001">
    <property type="protein sequence ID" value="KAK2614588.1"/>
    <property type="molecule type" value="Genomic_DNA"/>
</dbReference>
<dbReference type="PANTHER" id="PTHR43008:SF8">
    <property type="entry name" value="BENZIL REDUCTASE ((S)-BENZOIN FORMING) IRC24"/>
    <property type="match status" value="1"/>
</dbReference>
<reference evidence="3" key="1">
    <citation type="submission" date="2023-06" db="EMBL/GenBank/DDBJ databases">
        <authorList>
            <person name="Noh H."/>
        </authorList>
    </citation>
    <scope>NUCLEOTIDE SEQUENCE</scope>
    <source>
        <strain evidence="3">DUCC20226</strain>
    </source>
</reference>
<evidence type="ECO:0008006" key="5">
    <source>
        <dbReference type="Google" id="ProtNLM"/>
    </source>
</evidence>
<proteinExistence type="inferred from homology"/>
<dbReference type="GO" id="GO:0050664">
    <property type="term" value="F:oxidoreductase activity, acting on NAD(P)H, oxygen as acceptor"/>
    <property type="evidence" value="ECO:0007669"/>
    <property type="project" value="TreeGrafter"/>
</dbReference>
<dbReference type="GO" id="GO:0016616">
    <property type="term" value="F:oxidoreductase activity, acting on the CH-OH group of donors, NAD or NADP as acceptor"/>
    <property type="evidence" value="ECO:0007669"/>
    <property type="project" value="UniProtKB-ARBA"/>
</dbReference>
<dbReference type="Gene3D" id="3.40.50.720">
    <property type="entry name" value="NAD(P)-binding Rossmann-like Domain"/>
    <property type="match status" value="1"/>
</dbReference>
<comment type="similarity">
    <text evidence="1">Belongs to the short-chain dehydrogenases/reductases (SDR) family.</text>
</comment>
<accession>A0AAD9SP13</accession>
<sequence>MLWLPSHASKKIANQGKNHHISPTINYRIRNKINMASEKKIIFITGANSGLGYEVVKALYATDVSYELIVGTRTLSKGDDAIATLKTEVASSSSTLSTLQVDLASDASLEAAVKTIADKHGRLDVLINNAGASFDGHLRDGQMSIREAFNASWDTNVSGTQVLTTLAVPLLLKSSDPRLMFVTSGTSSMAETQPENWGDLKHMLGRINGSPEKGWPKAKELNPITSYRSTKTGLNMLMREWTRILKEDGVKVWAISPGFLATGLGGVGKEQLLKMGALDPSVGGQFVRDVVQGKRDQDTGKVIRSNMIQTW</sequence>
<dbReference type="InterPro" id="IPR036291">
    <property type="entry name" value="NAD(P)-bd_dom_sf"/>
</dbReference>
<evidence type="ECO:0000313" key="3">
    <source>
        <dbReference type="EMBL" id="KAK2614588.1"/>
    </source>
</evidence>
<gene>
    <name evidence="3" type="ORF">N8I77_001397</name>
</gene>
<dbReference type="Pfam" id="PF00106">
    <property type="entry name" value="adh_short"/>
    <property type="match status" value="1"/>
</dbReference>
<dbReference type="PRINTS" id="PR00081">
    <property type="entry name" value="GDHRDH"/>
</dbReference>
<dbReference type="InterPro" id="IPR002347">
    <property type="entry name" value="SDR_fam"/>
</dbReference>
<evidence type="ECO:0000313" key="4">
    <source>
        <dbReference type="Proteomes" id="UP001265746"/>
    </source>
</evidence>
<evidence type="ECO:0000256" key="1">
    <source>
        <dbReference type="ARBA" id="ARBA00006484"/>
    </source>
</evidence>
<evidence type="ECO:0000256" key="2">
    <source>
        <dbReference type="ARBA" id="ARBA00023002"/>
    </source>
</evidence>
<dbReference type="AlphaFoldDB" id="A0AAD9SP13"/>